<sequence length="117" mass="13058">MNLTNLPGKMMSVQLKDKAVLYSSYMPFLEFGGVFVPSEDTFKLGDEVLLAIELGEDGDKKFLRTKVAWINPSRTSANRPKGIGLAFDSDEISIAVRNKIENMLGNVLRSERPTYTL</sequence>
<dbReference type="RefSeq" id="WP_009117627.1">
    <property type="nucleotide sequence ID" value="NZ_JH165159.1"/>
</dbReference>
<dbReference type="HOGENOM" id="CLU_147899_0_0_4"/>
<evidence type="ECO:0000259" key="1">
    <source>
        <dbReference type="Pfam" id="PF07238"/>
    </source>
</evidence>
<dbReference type="PATRIC" id="fig|1030841.3.peg.2475"/>
<evidence type="ECO:0000313" key="3">
    <source>
        <dbReference type="Proteomes" id="UP000005336"/>
    </source>
</evidence>
<dbReference type="OrthoDB" id="5296245at2"/>
<dbReference type="Gene3D" id="2.40.10.220">
    <property type="entry name" value="predicted glycosyltransferase like domains"/>
    <property type="match status" value="1"/>
</dbReference>
<dbReference type="STRING" id="1030841.HMPREF9370_2487"/>
<protein>
    <submittedName>
        <fullName evidence="2">Type IV pilus biogenesis protein PilZ</fullName>
    </submittedName>
</protein>
<dbReference type="Proteomes" id="UP000005336">
    <property type="component" value="Unassembled WGS sequence"/>
</dbReference>
<dbReference type="AlphaFoldDB" id="G4CTS7"/>
<name>G4CTS7_9NEIS</name>
<dbReference type="InterPro" id="IPR009875">
    <property type="entry name" value="PilZ_domain"/>
</dbReference>
<accession>G4CTS7</accession>
<feature type="domain" description="PilZ" evidence="1">
    <location>
        <begin position="11"/>
        <end position="104"/>
    </location>
</feature>
<dbReference type="Pfam" id="PF07238">
    <property type="entry name" value="PilZ"/>
    <property type="match status" value="1"/>
</dbReference>
<organism evidence="2 3">
    <name type="scientific">Neisseria wadsworthii 9715</name>
    <dbReference type="NCBI Taxonomy" id="1030841"/>
    <lineage>
        <taxon>Bacteria</taxon>
        <taxon>Pseudomonadati</taxon>
        <taxon>Pseudomonadota</taxon>
        <taxon>Betaproteobacteria</taxon>
        <taxon>Neisseriales</taxon>
        <taxon>Neisseriaceae</taxon>
        <taxon>Neisseria</taxon>
    </lineage>
</organism>
<gene>
    <name evidence="2" type="primary">pilZ</name>
    <name evidence="2" type="ORF">HMPREF9370_2487</name>
</gene>
<keyword evidence="3" id="KW-1185">Reference proteome</keyword>
<reference evidence="2 3" key="1">
    <citation type="submission" date="2011-06" db="EMBL/GenBank/DDBJ databases">
        <authorList>
            <person name="Muzny D."/>
            <person name="Qin X."/>
            <person name="Deng J."/>
            <person name="Jiang H."/>
            <person name="Liu Y."/>
            <person name="Qu J."/>
            <person name="Song X.-Z."/>
            <person name="Zhang L."/>
            <person name="Thornton R."/>
            <person name="Coyle M."/>
            <person name="Francisco L."/>
            <person name="Jackson L."/>
            <person name="Javaid M."/>
            <person name="Korchina V."/>
            <person name="Kovar C."/>
            <person name="Mata R."/>
            <person name="Mathew T."/>
            <person name="Ngo R."/>
            <person name="Nguyen L."/>
            <person name="Nguyen N."/>
            <person name="Okwuonu G."/>
            <person name="Ongeri F."/>
            <person name="Pham C."/>
            <person name="Simmons D."/>
            <person name="Wilczek-Boney K."/>
            <person name="Hale W."/>
            <person name="Jakkamsetti A."/>
            <person name="Pham P."/>
            <person name="Ruth R."/>
            <person name="San Lucas F."/>
            <person name="Warren J."/>
            <person name="Zhang J."/>
            <person name="Zhao Z."/>
            <person name="Zhou C."/>
            <person name="Zhu D."/>
            <person name="Lee S."/>
            <person name="Bess C."/>
            <person name="Blankenburg K."/>
            <person name="Forbes L."/>
            <person name="Fu Q."/>
            <person name="Gubbala S."/>
            <person name="Hirani K."/>
            <person name="Jayaseelan J.C."/>
            <person name="Lara F."/>
            <person name="Munidasa M."/>
            <person name="Palculict T."/>
            <person name="Patil S."/>
            <person name="Pu L.-L."/>
            <person name="Saada N."/>
            <person name="Tang L."/>
            <person name="Weissenberger G."/>
            <person name="Zhu Y."/>
            <person name="Hemphill L."/>
            <person name="Shang Y."/>
            <person name="Youmans B."/>
            <person name="Ayvaz T."/>
            <person name="Ross M."/>
            <person name="Santibanez J."/>
            <person name="Aqrawi P."/>
            <person name="Gross S."/>
            <person name="Joshi V."/>
            <person name="Fowler G."/>
            <person name="Nazareth L."/>
            <person name="Reid J."/>
            <person name="Worley K."/>
            <person name="Petrosino J."/>
            <person name="Highlander S."/>
            <person name="Gibbs R."/>
        </authorList>
    </citation>
    <scope>NUCLEOTIDE SEQUENCE [LARGE SCALE GENOMIC DNA]</scope>
    <source>
        <strain evidence="2 3">9715</strain>
    </source>
</reference>
<dbReference type="EMBL" id="AGAZ01000081">
    <property type="protein sequence ID" value="EGZ43940.1"/>
    <property type="molecule type" value="Genomic_DNA"/>
</dbReference>
<comment type="caution">
    <text evidence="2">The sequence shown here is derived from an EMBL/GenBank/DDBJ whole genome shotgun (WGS) entry which is preliminary data.</text>
</comment>
<evidence type="ECO:0000313" key="2">
    <source>
        <dbReference type="EMBL" id="EGZ43940.1"/>
    </source>
</evidence>
<proteinExistence type="predicted"/>
<dbReference type="GO" id="GO:0035438">
    <property type="term" value="F:cyclic-di-GMP binding"/>
    <property type="evidence" value="ECO:0007669"/>
    <property type="project" value="InterPro"/>
</dbReference>